<evidence type="ECO:0000313" key="2">
    <source>
        <dbReference type="Proteomes" id="UP000271162"/>
    </source>
</evidence>
<dbReference type="SUPFAM" id="SSF56219">
    <property type="entry name" value="DNase I-like"/>
    <property type="match status" value="1"/>
</dbReference>
<protein>
    <submittedName>
        <fullName evidence="3">Endo/exonuclease/phosphatase domain-containing protein</fullName>
    </submittedName>
</protein>
<accession>A0A0N4YCZ7</accession>
<dbReference type="AlphaFoldDB" id="A0A0N4YCZ7"/>
<dbReference type="InterPro" id="IPR036691">
    <property type="entry name" value="Endo/exonu/phosph_ase_sf"/>
</dbReference>
<keyword evidence="2" id="KW-1185">Reference proteome</keyword>
<dbReference type="OMA" id="AILFMTH"/>
<dbReference type="PANTHER" id="PTHR23227">
    <property type="entry name" value="BUCENTAUR RELATED"/>
    <property type="match status" value="1"/>
</dbReference>
<dbReference type="CDD" id="cd09076">
    <property type="entry name" value="L1-EN"/>
    <property type="match status" value="1"/>
</dbReference>
<dbReference type="STRING" id="27835.A0A0N4YCZ7"/>
<sequence length="407" mass="45723">MLLLAILFMTHLHALPIRLDPTVPVSIYSLQLVIVGGEVRSSTLVPLGTPQLVWGELIADYRVPATGPGVRPADGETRHVIWLDDAKCNCECYGVRGNRRPLTEPGKTTSRAKQASPKVYIVKTRVATLNVGTLTGRSSELAAALEHRRIDLCALQETRWSGSKSRYIGRDFKVLYFGSLKITNGVGIAVSERFRDSISEVKRFSDRLMKIMVITENGRLHFFTAYAPQTGCSEQVKEEFWTLLHEKTAEIPPEEMIVVAGDLYGHVGKSKDGYKCHGGFGYGARNEDGERILEYACSHDLVITNTTFRKRPSHLISFYSGNGRSQIDYVLVRRRDAKLVSDAKVVPYETVASQHRPLICTMQFTPPKQKRVERCGQEHIKWWRLKEKEAEVIGGIRLLPIVDVDNT</sequence>
<dbReference type="InterPro" id="IPR027124">
    <property type="entry name" value="Swc5/CFDP1/2"/>
</dbReference>
<dbReference type="Proteomes" id="UP000271162">
    <property type="component" value="Unassembled WGS sequence"/>
</dbReference>
<evidence type="ECO:0000313" key="1">
    <source>
        <dbReference type="EMBL" id="VDL78050.1"/>
    </source>
</evidence>
<dbReference type="Gene3D" id="3.60.10.10">
    <property type="entry name" value="Endonuclease/exonuclease/phosphatase"/>
    <property type="match status" value="1"/>
</dbReference>
<dbReference type="WBParaSite" id="NBR_0001446001-mRNA-1">
    <property type="protein sequence ID" value="NBR_0001446001-mRNA-1"/>
    <property type="gene ID" value="NBR_0001446001"/>
</dbReference>
<name>A0A0N4YCZ7_NIPBR</name>
<organism evidence="3">
    <name type="scientific">Nippostrongylus brasiliensis</name>
    <name type="common">Rat hookworm</name>
    <dbReference type="NCBI Taxonomy" id="27835"/>
    <lineage>
        <taxon>Eukaryota</taxon>
        <taxon>Metazoa</taxon>
        <taxon>Ecdysozoa</taxon>
        <taxon>Nematoda</taxon>
        <taxon>Chromadorea</taxon>
        <taxon>Rhabditida</taxon>
        <taxon>Rhabditina</taxon>
        <taxon>Rhabditomorpha</taxon>
        <taxon>Strongyloidea</taxon>
        <taxon>Heligmosomidae</taxon>
        <taxon>Nippostrongylus</taxon>
    </lineage>
</organism>
<evidence type="ECO:0000313" key="3">
    <source>
        <dbReference type="WBParaSite" id="NBR_0001446001-mRNA-1"/>
    </source>
</evidence>
<reference evidence="3" key="1">
    <citation type="submission" date="2017-02" db="UniProtKB">
        <authorList>
            <consortium name="WormBaseParasite"/>
        </authorList>
    </citation>
    <scope>IDENTIFICATION</scope>
</reference>
<dbReference type="PANTHER" id="PTHR23227:SF67">
    <property type="entry name" value="CRANIOFACIAL DEVELOPMENT PROTEIN 2-LIKE"/>
    <property type="match status" value="1"/>
</dbReference>
<dbReference type="EMBL" id="UYSL01021373">
    <property type="protein sequence ID" value="VDL78050.1"/>
    <property type="molecule type" value="Genomic_DNA"/>
</dbReference>
<reference evidence="1 2" key="2">
    <citation type="submission" date="2018-11" db="EMBL/GenBank/DDBJ databases">
        <authorList>
            <consortium name="Pathogen Informatics"/>
        </authorList>
    </citation>
    <scope>NUCLEOTIDE SEQUENCE [LARGE SCALE GENOMIC DNA]</scope>
</reference>
<gene>
    <name evidence="1" type="ORF">NBR_LOCUS14461</name>
</gene>
<proteinExistence type="predicted"/>